<dbReference type="EC" id="2.7.7.8" evidence="1"/>
<proteinExistence type="predicted"/>
<feature type="domain" description="Exoribonuclease phosphorolytic" evidence="5">
    <location>
        <begin position="12"/>
        <end position="143"/>
    </location>
</feature>
<dbReference type="GO" id="GO:0003723">
    <property type="term" value="F:RNA binding"/>
    <property type="evidence" value="ECO:0007669"/>
    <property type="project" value="UniProtKB-KW"/>
</dbReference>
<dbReference type="Pfam" id="PF03725">
    <property type="entry name" value="RNase_PH_C"/>
    <property type="match status" value="1"/>
</dbReference>
<dbReference type="PANTHER" id="PTHR11252:SF0">
    <property type="entry name" value="POLYRIBONUCLEOTIDE NUCLEOTIDYLTRANSFERASE 1, MITOCHONDRIAL"/>
    <property type="match status" value="1"/>
</dbReference>
<dbReference type="SUPFAM" id="SSF54211">
    <property type="entry name" value="Ribosomal protein S5 domain 2-like"/>
    <property type="match status" value="1"/>
</dbReference>
<gene>
    <name evidence="7" type="ORF">S01H1_47720</name>
</gene>
<dbReference type="InterPro" id="IPR027408">
    <property type="entry name" value="PNPase/RNase_PH_dom_sf"/>
</dbReference>
<dbReference type="InterPro" id="IPR015847">
    <property type="entry name" value="ExoRNase_PH_dom2"/>
</dbReference>
<keyword evidence="2" id="KW-0808">Transferase</keyword>
<dbReference type="Gene3D" id="3.30.230.70">
    <property type="entry name" value="GHMP Kinase, N-terminal domain"/>
    <property type="match status" value="1"/>
</dbReference>
<protein>
    <recommendedName>
        <fullName evidence="1">polyribonucleotide nucleotidyltransferase</fullName>
        <ecNumber evidence="1">2.7.7.8</ecNumber>
    </recommendedName>
</protein>
<dbReference type="GO" id="GO:0000175">
    <property type="term" value="F:3'-5'-RNA exonuclease activity"/>
    <property type="evidence" value="ECO:0007669"/>
    <property type="project" value="TreeGrafter"/>
</dbReference>
<evidence type="ECO:0000256" key="3">
    <source>
        <dbReference type="ARBA" id="ARBA00022695"/>
    </source>
</evidence>
<dbReference type="InterPro" id="IPR001247">
    <property type="entry name" value="ExoRNase_PH_dom1"/>
</dbReference>
<organism evidence="7">
    <name type="scientific">marine sediment metagenome</name>
    <dbReference type="NCBI Taxonomy" id="412755"/>
    <lineage>
        <taxon>unclassified sequences</taxon>
        <taxon>metagenomes</taxon>
        <taxon>ecological metagenomes</taxon>
    </lineage>
</organism>
<accession>X0XFM3</accession>
<sequence>MKKIEKSIELGGRKLTLSTGHLAAQADAAVMASYGETVLLATVVSSLQKEDRGYFPLFVDYMERLYAGGRIKGSRWVKREGRPSENEILTARLVDRSIRPLFPKEYKKEVQVIITVLSVDLENTPDMVAGCAVSAALAASSIPWRGPISMVKVGLLDGKFITNPLEKQLKESKLELVVSSTADAIIM</sequence>
<dbReference type="GO" id="GO:0004654">
    <property type="term" value="F:polyribonucleotide nucleotidyltransferase activity"/>
    <property type="evidence" value="ECO:0007669"/>
    <property type="project" value="UniProtKB-EC"/>
</dbReference>
<dbReference type="InterPro" id="IPR012162">
    <property type="entry name" value="PNPase"/>
</dbReference>
<dbReference type="GO" id="GO:0005829">
    <property type="term" value="C:cytosol"/>
    <property type="evidence" value="ECO:0007669"/>
    <property type="project" value="TreeGrafter"/>
</dbReference>
<evidence type="ECO:0000256" key="1">
    <source>
        <dbReference type="ARBA" id="ARBA00012416"/>
    </source>
</evidence>
<dbReference type="Pfam" id="PF01138">
    <property type="entry name" value="RNase_PH"/>
    <property type="match status" value="1"/>
</dbReference>
<dbReference type="PANTHER" id="PTHR11252">
    <property type="entry name" value="POLYRIBONUCLEOTIDE NUCLEOTIDYLTRANSFERASE"/>
    <property type="match status" value="1"/>
</dbReference>
<dbReference type="EMBL" id="BARS01030605">
    <property type="protein sequence ID" value="GAG23756.1"/>
    <property type="molecule type" value="Genomic_DNA"/>
</dbReference>
<reference evidence="7" key="1">
    <citation type="journal article" date="2014" name="Front. Microbiol.">
        <title>High frequency of phylogenetically diverse reductive dehalogenase-homologous genes in deep subseafloor sedimentary metagenomes.</title>
        <authorList>
            <person name="Kawai M."/>
            <person name="Futagami T."/>
            <person name="Toyoda A."/>
            <person name="Takaki Y."/>
            <person name="Nishi S."/>
            <person name="Hori S."/>
            <person name="Arai W."/>
            <person name="Tsubouchi T."/>
            <person name="Morono Y."/>
            <person name="Uchiyama I."/>
            <person name="Ito T."/>
            <person name="Fujiyama A."/>
            <person name="Inagaki F."/>
            <person name="Takami H."/>
        </authorList>
    </citation>
    <scope>NUCLEOTIDE SEQUENCE</scope>
    <source>
        <strain evidence="7">Expedition CK06-06</strain>
    </source>
</reference>
<feature type="non-terminal residue" evidence="7">
    <location>
        <position position="187"/>
    </location>
</feature>
<evidence type="ECO:0000259" key="5">
    <source>
        <dbReference type="Pfam" id="PF01138"/>
    </source>
</evidence>
<dbReference type="AlphaFoldDB" id="X0XFM3"/>
<dbReference type="InterPro" id="IPR036345">
    <property type="entry name" value="ExoRNase_PH_dom2_sf"/>
</dbReference>
<dbReference type="FunFam" id="3.30.230.70:FF:000001">
    <property type="entry name" value="Polyribonucleotide nucleotidyltransferase"/>
    <property type="match status" value="1"/>
</dbReference>
<feature type="domain" description="Exoribonuclease phosphorolytic" evidence="6">
    <location>
        <begin position="146"/>
        <end position="187"/>
    </location>
</feature>
<name>X0XFM3_9ZZZZ</name>
<dbReference type="InterPro" id="IPR020568">
    <property type="entry name" value="Ribosomal_Su5_D2-typ_SF"/>
</dbReference>
<dbReference type="GO" id="GO:0006402">
    <property type="term" value="P:mRNA catabolic process"/>
    <property type="evidence" value="ECO:0007669"/>
    <property type="project" value="InterPro"/>
</dbReference>
<evidence type="ECO:0000259" key="6">
    <source>
        <dbReference type="Pfam" id="PF03725"/>
    </source>
</evidence>
<keyword evidence="3" id="KW-0548">Nucleotidyltransferase</keyword>
<evidence type="ECO:0000313" key="7">
    <source>
        <dbReference type="EMBL" id="GAG23756.1"/>
    </source>
</evidence>
<dbReference type="SUPFAM" id="SSF55666">
    <property type="entry name" value="Ribonuclease PH domain 2-like"/>
    <property type="match status" value="1"/>
</dbReference>
<evidence type="ECO:0000256" key="2">
    <source>
        <dbReference type="ARBA" id="ARBA00022679"/>
    </source>
</evidence>
<evidence type="ECO:0000256" key="4">
    <source>
        <dbReference type="ARBA" id="ARBA00022884"/>
    </source>
</evidence>
<keyword evidence="4" id="KW-0694">RNA-binding</keyword>
<comment type="caution">
    <text evidence="7">The sequence shown here is derived from an EMBL/GenBank/DDBJ whole genome shotgun (WGS) entry which is preliminary data.</text>
</comment>